<name>A0A2N9VWB7_9HYPH</name>
<dbReference type="PANTHER" id="PTHR30055:SF234">
    <property type="entry name" value="HTH-TYPE TRANSCRIPTIONAL REGULATOR BETI"/>
    <property type="match status" value="1"/>
</dbReference>
<evidence type="ECO:0000256" key="4">
    <source>
        <dbReference type="PROSITE-ProRule" id="PRU00335"/>
    </source>
</evidence>
<accession>A0A2N9VWB7</accession>
<dbReference type="EMBL" id="MZMT01000035">
    <property type="protein sequence ID" value="PIO43785.1"/>
    <property type="molecule type" value="Genomic_DNA"/>
</dbReference>
<keyword evidence="7" id="KW-1185">Reference proteome</keyword>
<protein>
    <submittedName>
        <fullName evidence="6">TetR family transcriptional regulator</fullName>
    </submittedName>
</protein>
<dbReference type="RefSeq" id="WP_100000759.1">
    <property type="nucleotide sequence ID" value="NZ_CP017940.1"/>
</dbReference>
<comment type="caution">
    <text evidence="6">The sequence shown here is derived from an EMBL/GenBank/DDBJ whole genome shotgun (WGS) entry which is preliminary data.</text>
</comment>
<organism evidence="6 7">
    <name type="scientific">Phyllobacterium zundukense</name>
    <dbReference type="NCBI Taxonomy" id="1867719"/>
    <lineage>
        <taxon>Bacteria</taxon>
        <taxon>Pseudomonadati</taxon>
        <taxon>Pseudomonadota</taxon>
        <taxon>Alphaproteobacteria</taxon>
        <taxon>Hyphomicrobiales</taxon>
        <taxon>Phyllobacteriaceae</taxon>
        <taxon>Phyllobacterium</taxon>
    </lineage>
</organism>
<dbReference type="InterPro" id="IPR009057">
    <property type="entry name" value="Homeodomain-like_sf"/>
</dbReference>
<dbReference type="SUPFAM" id="SSF46689">
    <property type="entry name" value="Homeodomain-like"/>
    <property type="match status" value="1"/>
</dbReference>
<gene>
    <name evidence="6" type="ORF">B5P45_14405</name>
</gene>
<dbReference type="OrthoDB" id="9811084at2"/>
<evidence type="ECO:0000313" key="6">
    <source>
        <dbReference type="EMBL" id="PIO43785.1"/>
    </source>
</evidence>
<feature type="DNA-binding region" description="H-T-H motif" evidence="4">
    <location>
        <begin position="39"/>
        <end position="58"/>
    </location>
</feature>
<evidence type="ECO:0000256" key="2">
    <source>
        <dbReference type="ARBA" id="ARBA00023125"/>
    </source>
</evidence>
<evidence type="ECO:0000313" key="7">
    <source>
        <dbReference type="Proteomes" id="UP000232163"/>
    </source>
</evidence>
<dbReference type="PANTHER" id="PTHR30055">
    <property type="entry name" value="HTH-TYPE TRANSCRIPTIONAL REGULATOR RUTR"/>
    <property type="match status" value="1"/>
</dbReference>
<evidence type="ECO:0000259" key="5">
    <source>
        <dbReference type="PROSITE" id="PS50977"/>
    </source>
</evidence>
<sequence length="203" mass="21868">MAKIDLARRAKIGRDRRERTRAQIVKAGATLLAEGAALTLDAVAEAAGLAKGTFYYHFGNIEELIAAVNVQLERSFDEVLTPPPHAGLRNPVARLSFAFAQSLEKAVSDTAWARLVVQTLQKPNKFGRGVRKKLTADIAEAIRQGHMAVLDPELATDIFVGIWLQVTRGTFERAPTPDLTCKALEAALRALGSAPPEGLSAST</sequence>
<dbReference type="InterPro" id="IPR050109">
    <property type="entry name" value="HTH-type_TetR-like_transc_reg"/>
</dbReference>
<keyword evidence="1" id="KW-0805">Transcription regulation</keyword>
<proteinExistence type="predicted"/>
<feature type="domain" description="HTH tetR-type" evidence="5">
    <location>
        <begin position="18"/>
        <end position="76"/>
    </location>
</feature>
<dbReference type="Gene3D" id="1.10.357.10">
    <property type="entry name" value="Tetracycline Repressor, domain 2"/>
    <property type="match status" value="1"/>
</dbReference>
<dbReference type="AlphaFoldDB" id="A0A2N9VWB7"/>
<dbReference type="GO" id="GO:0003700">
    <property type="term" value="F:DNA-binding transcription factor activity"/>
    <property type="evidence" value="ECO:0007669"/>
    <property type="project" value="TreeGrafter"/>
</dbReference>
<keyword evidence="2 4" id="KW-0238">DNA-binding</keyword>
<dbReference type="Pfam" id="PF00440">
    <property type="entry name" value="TetR_N"/>
    <property type="match status" value="1"/>
</dbReference>
<dbReference type="PROSITE" id="PS50977">
    <property type="entry name" value="HTH_TETR_2"/>
    <property type="match status" value="1"/>
</dbReference>
<evidence type="ECO:0000256" key="3">
    <source>
        <dbReference type="ARBA" id="ARBA00023163"/>
    </source>
</evidence>
<dbReference type="GO" id="GO:0000976">
    <property type="term" value="F:transcription cis-regulatory region binding"/>
    <property type="evidence" value="ECO:0007669"/>
    <property type="project" value="TreeGrafter"/>
</dbReference>
<dbReference type="InterPro" id="IPR001647">
    <property type="entry name" value="HTH_TetR"/>
</dbReference>
<evidence type="ECO:0000256" key="1">
    <source>
        <dbReference type="ARBA" id="ARBA00023015"/>
    </source>
</evidence>
<reference evidence="7" key="1">
    <citation type="journal article" date="2017" name="Int J Environ Stud">
        <title>Does the Miocene-Pliocene relict legume Oxytropis triphylla form nitrogen-fixing nodules with a combination of bacterial strains?</title>
        <authorList>
            <person name="Safronova V."/>
            <person name="Belimov A."/>
            <person name="Sazanova A."/>
            <person name="Kuznetsova I."/>
            <person name="Popova J."/>
            <person name="Andronov E."/>
            <person name="Verkhozina A."/>
            <person name="Tikhonovich I."/>
        </authorList>
    </citation>
    <scope>NUCLEOTIDE SEQUENCE [LARGE SCALE GENOMIC DNA]</scope>
    <source>
        <strain evidence="7">Tri-38</strain>
    </source>
</reference>
<keyword evidence="3" id="KW-0804">Transcription</keyword>
<dbReference type="KEGG" id="pht:BLM14_18410"/>
<dbReference type="Proteomes" id="UP000232163">
    <property type="component" value="Unassembled WGS sequence"/>
</dbReference>